<comment type="subcellular location">
    <subcellularLocation>
        <location evidence="1">Cell membrane</location>
        <topology evidence="1">Multi-pass membrane protein</topology>
    </subcellularLocation>
</comment>
<keyword evidence="2" id="KW-1003">Cell membrane</keyword>
<sequence>MDLHSCRNLLDFHINYAAIHNYLNSAYVKDFSSPYYELVMGLTFGINLLPRLHTFNDMLKLTSVVHVIVASGYNVSLISHTLKNIMHVPWKRFRILTSILGTLLFSVISGMNPPVLRAWFMYTFSEISLYFGVSIVPIRTLFMTLFVLIFLNPPSLFSMSMHLSVLATYGLLLTPQTDKFLYNDFISTVFAQIFVTPLLIFHFGYISIIGVLVNTLVLWLLPHVTVMSMVYLVLSFLKFVPLSTYIAFLISLFLEYFVVNVSYFALYRSLVVPVNLSFESLSLLYLILFSLSLIFSWKPPIYA</sequence>
<accession>A0A955EAQ1</accession>
<dbReference type="EMBL" id="JAGQNX010000021">
    <property type="protein sequence ID" value="MCA9308024.1"/>
    <property type="molecule type" value="Genomic_DNA"/>
</dbReference>
<protein>
    <submittedName>
        <fullName evidence="8">ComEC/Rec2 family competence protein</fullName>
    </submittedName>
</protein>
<keyword evidence="5 6" id="KW-0472">Membrane</keyword>
<evidence type="ECO:0000259" key="7">
    <source>
        <dbReference type="Pfam" id="PF03772"/>
    </source>
</evidence>
<feature type="transmembrane region" description="Helical" evidence="6">
    <location>
        <begin position="244"/>
        <end position="266"/>
    </location>
</feature>
<keyword evidence="4 6" id="KW-1133">Transmembrane helix</keyword>
<reference evidence="8" key="1">
    <citation type="submission" date="2020-04" db="EMBL/GenBank/DDBJ databases">
        <authorList>
            <person name="Zhang T."/>
        </authorList>
    </citation>
    <scope>NUCLEOTIDE SEQUENCE</scope>
    <source>
        <strain evidence="8">HKST-UBA79</strain>
    </source>
</reference>
<evidence type="ECO:0000313" key="8">
    <source>
        <dbReference type="EMBL" id="MCA9308024.1"/>
    </source>
</evidence>
<evidence type="ECO:0000256" key="1">
    <source>
        <dbReference type="ARBA" id="ARBA00004651"/>
    </source>
</evidence>
<evidence type="ECO:0000256" key="3">
    <source>
        <dbReference type="ARBA" id="ARBA00022692"/>
    </source>
</evidence>
<name>A0A955EAQ1_UNCKA</name>
<evidence type="ECO:0000256" key="2">
    <source>
        <dbReference type="ARBA" id="ARBA00022475"/>
    </source>
</evidence>
<dbReference type="AlphaFoldDB" id="A0A955EAQ1"/>
<reference evidence="8" key="2">
    <citation type="journal article" date="2021" name="Microbiome">
        <title>Successional dynamics and alternative stable states in a saline activated sludge microbial community over 9 years.</title>
        <authorList>
            <person name="Wang Y."/>
            <person name="Ye J."/>
            <person name="Ju F."/>
            <person name="Liu L."/>
            <person name="Boyd J.A."/>
            <person name="Deng Y."/>
            <person name="Parks D.H."/>
            <person name="Jiang X."/>
            <person name="Yin X."/>
            <person name="Woodcroft B.J."/>
            <person name="Tyson G.W."/>
            <person name="Hugenholtz P."/>
            <person name="Polz M.F."/>
            <person name="Zhang T."/>
        </authorList>
    </citation>
    <scope>NUCLEOTIDE SEQUENCE</scope>
    <source>
        <strain evidence="8">HKST-UBA79</strain>
    </source>
</reference>
<evidence type="ECO:0000256" key="4">
    <source>
        <dbReference type="ARBA" id="ARBA00022989"/>
    </source>
</evidence>
<evidence type="ECO:0000256" key="6">
    <source>
        <dbReference type="SAM" id="Phobius"/>
    </source>
</evidence>
<evidence type="ECO:0000256" key="5">
    <source>
        <dbReference type="ARBA" id="ARBA00023136"/>
    </source>
</evidence>
<dbReference type="PANTHER" id="PTHR30619">
    <property type="entry name" value="DNA INTERNALIZATION/COMPETENCE PROTEIN COMEC/REC2"/>
    <property type="match status" value="1"/>
</dbReference>
<feature type="domain" description="ComEC/Rec2-related protein" evidence="7">
    <location>
        <begin position="56"/>
        <end position="292"/>
    </location>
</feature>
<dbReference type="Pfam" id="PF03772">
    <property type="entry name" value="Competence"/>
    <property type="match status" value="1"/>
</dbReference>
<keyword evidence="3 6" id="KW-0812">Transmembrane</keyword>
<dbReference type="InterPro" id="IPR004477">
    <property type="entry name" value="ComEC_N"/>
</dbReference>
<dbReference type="InterPro" id="IPR052159">
    <property type="entry name" value="Competence_DNA_uptake"/>
</dbReference>
<dbReference type="NCBIfam" id="TIGR00360">
    <property type="entry name" value="ComEC_N-term"/>
    <property type="match status" value="1"/>
</dbReference>
<feature type="transmembrane region" description="Helical" evidence="6">
    <location>
        <begin position="216"/>
        <end position="237"/>
    </location>
</feature>
<organism evidence="8 9">
    <name type="scientific">candidate division WWE3 bacterium</name>
    <dbReference type="NCBI Taxonomy" id="2053526"/>
    <lineage>
        <taxon>Bacteria</taxon>
        <taxon>Katanobacteria</taxon>
    </lineage>
</organism>
<dbReference type="GO" id="GO:0005886">
    <property type="term" value="C:plasma membrane"/>
    <property type="evidence" value="ECO:0007669"/>
    <property type="project" value="UniProtKB-SubCell"/>
</dbReference>
<gene>
    <name evidence="8" type="ORF">KC980_00780</name>
</gene>
<dbReference type="Proteomes" id="UP000740557">
    <property type="component" value="Unassembled WGS sequence"/>
</dbReference>
<feature type="transmembrane region" description="Helical" evidence="6">
    <location>
        <begin position="185"/>
        <end position="210"/>
    </location>
</feature>
<dbReference type="PANTHER" id="PTHR30619:SF7">
    <property type="entry name" value="BETA-LACTAMASE DOMAIN PROTEIN"/>
    <property type="match status" value="1"/>
</dbReference>
<feature type="transmembrane region" description="Helical" evidence="6">
    <location>
        <begin position="61"/>
        <end position="81"/>
    </location>
</feature>
<feature type="transmembrane region" description="Helical" evidence="6">
    <location>
        <begin position="278"/>
        <end position="297"/>
    </location>
</feature>
<feature type="transmembrane region" description="Helical" evidence="6">
    <location>
        <begin position="93"/>
        <end position="115"/>
    </location>
</feature>
<comment type="caution">
    <text evidence="8">The sequence shown here is derived from an EMBL/GenBank/DDBJ whole genome shotgun (WGS) entry which is preliminary data.</text>
</comment>
<feature type="transmembrane region" description="Helical" evidence="6">
    <location>
        <begin position="127"/>
        <end position="150"/>
    </location>
</feature>
<proteinExistence type="predicted"/>
<evidence type="ECO:0000313" key="9">
    <source>
        <dbReference type="Proteomes" id="UP000740557"/>
    </source>
</evidence>